<dbReference type="RefSeq" id="WP_169157269.1">
    <property type="nucleotide sequence ID" value="NZ_CAWPJE010000214.1"/>
</dbReference>
<keyword evidence="2" id="KW-1185">Reference proteome</keyword>
<dbReference type="Pfam" id="PF09521">
    <property type="entry name" value="RE_NgoPII"/>
    <property type="match status" value="1"/>
</dbReference>
<gene>
    <name evidence="1" type="ORF">DP116_22380</name>
</gene>
<name>A0ABX1PEN0_9CYAN</name>
<evidence type="ECO:0000313" key="2">
    <source>
        <dbReference type="Proteomes" id="UP000718564"/>
    </source>
</evidence>
<sequence length="281" mass="32461">MADLLKAIKTIVDNPIPDLVSYYQGKNRINSIGDALECFVKDIFAETLSQSEQALKNERYSEVFSYIGNQNNPPDLILKNGDAIEVKKIESLKASIALNSSYPKSKLYYDSPLITKHCRQCEDWQEKDIIYVIGVPENKKLKILWFIYGDCYAADREIYERIAKKISSGITEIKDVEFSETRELGRVNKVDPLGITYLRIRGMWGITNPIYVYDYIFQTQATENLQVVVIMKEEKYLSFSPESREEIEAISNVNFQNQNVNIRDPNNPAQLLRAKIFIYRI</sequence>
<keyword evidence="1" id="KW-0540">Nuclease</keyword>
<accession>A0ABX1PEN0</accession>
<reference evidence="1 2" key="1">
    <citation type="submission" date="2018-06" db="EMBL/GenBank/DDBJ databases">
        <title>Comparative genomics of Brasilonema spp. strains.</title>
        <authorList>
            <person name="Alvarenga D.O."/>
            <person name="Fiore M.F."/>
            <person name="Varani A.M."/>
        </authorList>
    </citation>
    <scope>NUCLEOTIDE SEQUENCE [LARGE SCALE GENOMIC DNA]</scope>
    <source>
        <strain evidence="1 2">SPC951</strain>
    </source>
</reference>
<dbReference type="EMBL" id="QMEB01000217">
    <property type="protein sequence ID" value="NMG22051.1"/>
    <property type="molecule type" value="Genomic_DNA"/>
</dbReference>
<dbReference type="GO" id="GO:0004519">
    <property type="term" value="F:endonuclease activity"/>
    <property type="evidence" value="ECO:0007669"/>
    <property type="project" value="UniProtKB-KW"/>
</dbReference>
<organism evidence="1 2">
    <name type="scientific">Brasilonema bromeliae SPC951</name>
    <dbReference type="NCBI Taxonomy" id="385972"/>
    <lineage>
        <taxon>Bacteria</taxon>
        <taxon>Bacillati</taxon>
        <taxon>Cyanobacteriota</taxon>
        <taxon>Cyanophyceae</taxon>
        <taxon>Nostocales</taxon>
        <taxon>Scytonemataceae</taxon>
        <taxon>Brasilonema</taxon>
        <taxon>Bromeliae group (in: Brasilonema)</taxon>
    </lineage>
</organism>
<dbReference type="Proteomes" id="UP000718564">
    <property type="component" value="Unassembled WGS sequence"/>
</dbReference>
<protein>
    <submittedName>
        <fullName evidence="1">Restriction endonuclease</fullName>
    </submittedName>
</protein>
<evidence type="ECO:0000313" key="1">
    <source>
        <dbReference type="EMBL" id="NMG22051.1"/>
    </source>
</evidence>
<comment type="caution">
    <text evidence="1">The sequence shown here is derived from an EMBL/GenBank/DDBJ whole genome shotgun (WGS) entry which is preliminary data.</text>
</comment>
<keyword evidence="1" id="KW-0378">Hydrolase</keyword>
<dbReference type="InterPro" id="IPR019046">
    <property type="entry name" value="Restrct_endonuc_II_NgoPII"/>
</dbReference>
<proteinExistence type="predicted"/>
<keyword evidence="1" id="KW-0255">Endonuclease</keyword>